<feature type="transmembrane region" description="Helical" evidence="1">
    <location>
        <begin position="80"/>
        <end position="98"/>
    </location>
</feature>
<dbReference type="GO" id="GO:0003676">
    <property type="term" value="F:nucleic acid binding"/>
    <property type="evidence" value="ECO:0007669"/>
    <property type="project" value="InterPro"/>
</dbReference>
<dbReference type="EMBL" id="VSFC01000054">
    <property type="protein sequence ID" value="TYA52751.1"/>
    <property type="molecule type" value="Genomic_DNA"/>
</dbReference>
<keyword evidence="3" id="KW-1185">Reference proteome</keyword>
<feature type="transmembrane region" description="Helical" evidence="1">
    <location>
        <begin position="57"/>
        <end position="74"/>
    </location>
</feature>
<keyword evidence="1" id="KW-0472">Membrane</keyword>
<evidence type="ECO:0000313" key="2">
    <source>
        <dbReference type="EMBL" id="TYA52751.1"/>
    </source>
</evidence>
<dbReference type="OrthoDB" id="9777169at2"/>
<dbReference type="AlphaFoldDB" id="A0A5D0G279"/>
<keyword evidence="1" id="KW-0812">Transmembrane</keyword>
<keyword evidence="1" id="KW-1133">Transmembrane helix</keyword>
<dbReference type="RefSeq" id="WP_148456734.1">
    <property type="nucleotide sequence ID" value="NZ_VSFC01000054.1"/>
</dbReference>
<name>A0A5D0G279_9FLAO</name>
<dbReference type="Gene3D" id="3.30.420.10">
    <property type="entry name" value="Ribonuclease H-like superfamily/Ribonuclease H"/>
    <property type="match status" value="1"/>
</dbReference>
<reference evidence="2 3" key="1">
    <citation type="submission" date="2019-08" db="EMBL/GenBank/DDBJ databases">
        <title>Formosa sediminis sp. nov., isolated from marine sediment.</title>
        <authorList>
            <person name="Cao W.R."/>
        </authorList>
    </citation>
    <scope>NUCLEOTIDE SEQUENCE [LARGE SCALE GENOMIC DNA]</scope>
    <source>
        <strain evidence="2 3">1494</strain>
    </source>
</reference>
<organism evidence="2 3">
    <name type="scientific">Formosa maritima</name>
    <dbReference type="NCBI Taxonomy" id="2592046"/>
    <lineage>
        <taxon>Bacteria</taxon>
        <taxon>Pseudomonadati</taxon>
        <taxon>Bacteroidota</taxon>
        <taxon>Flavobacteriia</taxon>
        <taxon>Flavobacteriales</taxon>
        <taxon>Flavobacteriaceae</taxon>
        <taxon>Formosa</taxon>
    </lineage>
</organism>
<protein>
    <submittedName>
        <fullName evidence="2">Uncharacterized protein</fullName>
    </submittedName>
</protein>
<proteinExistence type="predicted"/>
<comment type="caution">
    <text evidence="2">The sequence shown here is derived from an EMBL/GenBank/DDBJ whole genome shotgun (WGS) entry which is preliminary data.</text>
</comment>
<dbReference type="InterPro" id="IPR036397">
    <property type="entry name" value="RNaseH_sf"/>
</dbReference>
<accession>A0A5D0G279</accession>
<gene>
    <name evidence="2" type="ORF">FVF61_11985</name>
</gene>
<dbReference type="Proteomes" id="UP000324550">
    <property type="component" value="Unassembled WGS sequence"/>
</dbReference>
<evidence type="ECO:0000256" key="1">
    <source>
        <dbReference type="SAM" id="Phobius"/>
    </source>
</evidence>
<sequence length="100" mass="11219">MGKTLGLDIGENSIGWALLENNKIADYGVQIFETKPNELKKNSNKIETIKLTFRQNYQLICLSVLTLCLFGMAIATPNFWQFWINLGIGGIIAILTTLKK</sequence>
<evidence type="ECO:0000313" key="3">
    <source>
        <dbReference type="Proteomes" id="UP000324550"/>
    </source>
</evidence>